<dbReference type="PANTHER" id="PTHR45797">
    <property type="entry name" value="RAD54-LIKE"/>
    <property type="match status" value="1"/>
</dbReference>
<evidence type="ECO:0000256" key="3">
    <source>
        <dbReference type="ARBA" id="ARBA00022741"/>
    </source>
</evidence>
<evidence type="ECO:0000256" key="7">
    <source>
        <dbReference type="ARBA" id="ARBA00023125"/>
    </source>
</evidence>
<dbReference type="GO" id="GO:0005634">
    <property type="term" value="C:nucleus"/>
    <property type="evidence" value="ECO:0007669"/>
    <property type="project" value="UniProtKB-SubCell"/>
</dbReference>
<dbReference type="SUPFAM" id="SSF52540">
    <property type="entry name" value="P-loop containing nucleoside triphosphate hydrolases"/>
    <property type="match status" value="1"/>
</dbReference>
<evidence type="ECO:0000256" key="2">
    <source>
        <dbReference type="ARBA" id="ARBA00007025"/>
    </source>
</evidence>
<dbReference type="GO" id="GO:0005524">
    <property type="term" value="F:ATP binding"/>
    <property type="evidence" value="ECO:0007669"/>
    <property type="project" value="UniProtKB-KW"/>
</dbReference>
<comment type="similarity">
    <text evidence="2">Belongs to the SNF2/RAD54 helicase family.</text>
</comment>
<dbReference type="Pfam" id="PF00271">
    <property type="entry name" value="Helicase_C"/>
    <property type="match status" value="1"/>
</dbReference>
<dbReference type="Gene3D" id="3.40.50.300">
    <property type="entry name" value="P-loop containing nucleotide triphosphate hydrolases"/>
    <property type="match status" value="1"/>
</dbReference>
<dbReference type="GO" id="GO:0003677">
    <property type="term" value="F:DNA binding"/>
    <property type="evidence" value="ECO:0007669"/>
    <property type="project" value="UniProtKB-KW"/>
</dbReference>
<evidence type="ECO:0000256" key="5">
    <source>
        <dbReference type="ARBA" id="ARBA00022806"/>
    </source>
</evidence>
<name>A0A060W6E8_ONCMY</name>
<evidence type="ECO:0000313" key="11">
    <source>
        <dbReference type="Proteomes" id="UP000193380"/>
    </source>
</evidence>
<dbReference type="InterPro" id="IPR044574">
    <property type="entry name" value="ARIP4-like"/>
</dbReference>
<comment type="subcellular location">
    <subcellularLocation>
        <location evidence="1">Nucleus</location>
    </subcellularLocation>
</comment>
<dbReference type="InterPro" id="IPR001650">
    <property type="entry name" value="Helicase_C-like"/>
</dbReference>
<dbReference type="Proteomes" id="UP000193380">
    <property type="component" value="Unassembled WGS sequence"/>
</dbReference>
<evidence type="ECO:0000259" key="9">
    <source>
        <dbReference type="SMART" id="SM00490"/>
    </source>
</evidence>
<proteinExistence type="inferred from homology"/>
<evidence type="ECO:0000313" key="10">
    <source>
        <dbReference type="EMBL" id="CDQ60135.1"/>
    </source>
</evidence>
<dbReference type="GO" id="GO:0016887">
    <property type="term" value="F:ATP hydrolysis activity"/>
    <property type="evidence" value="ECO:0007669"/>
    <property type="project" value="InterPro"/>
</dbReference>
<evidence type="ECO:0000256" key="6">
    <source>
        <dbReference type="ARBA" id="ARBA00022840"/>
    </source>
</evidence>
<evidence type="ECO:0000256" key="4">
    <source>
        <dbReference type="ARBA" id="ARBA00022801"/>
    </source>
</evidence>
<dbReference type="CDD" id="cd18793">
    <property type="entry name" value="SF2_C_SNF"/>
    <property type="match status" value="1"/>
</dbReference>
<keyword evidence="5" id="KW-0347">Helicase</keyword>
<dbReference type="InterPro" id="IPR027417">
    <property type="entry name" value="P-loop_NTPase"/>
</dbReference>
<dbReference type="PANTHER" id="PTHR45797:SF3">
    <property type="entry name" value="TRANSCRIPTIONAL REGULATOR ATRX HOMOLOG"/>
    <property type="match status" value="1"/>
</dbReference>
<dbReference type="SMART" id="SM00490">
    <property type="entry name" value="HELICc"/>
    <property type="match status" value="1"/>
</dbReference>
<evidence type="ECO:0000256" key="1">
    <source>
        <dbReference type="ARBA" id="ARBA00004123"/>
    </source>
</evidence>
<accession>A0A060W6E8</accession>
<protein>
    <recommendedName>
        <fullName evidence="9">Helicase C-terminal domain-containing protein</fullName>
    </recommendedName>
</protein>
<dbReference type="STRING" id="8022.A0A060W6E8"/>
<keyword evidence="7" id="KW-0238">DNA-binding</keyword>
<sequence length="109" mass="12188">MCISEITFCSFVSLALHHLPLESRGNQSVVIYRRSSNPHILCCLTSVLMRGRLFLISTRAGSLGISLVAANRVIIFDASWNTSYDIQSIFRVYSFGQLKAVFVYLSPVI</sequence>
<keyword evidence="3" id="KW-0547">Nucleotide-binding</keyword>
<reference evidence="10" key="2">
    <citation type="submission" date="2014-03" db="EMBL/GenBank/DDBJ databases">
        <authorList>
            <person name="Genoscope - CEA"/>
        </authorList>
    </citation>
    <scope>NUCLEOTIDE SEQUENCE</scope>
</reference>
<keyword evidence="6" id="KW-0067">ATP-binding</keyword>
<reference evidence="10" key="1">
    <citation type="journal article" date="2014" name="Nat. Commun.">
        <title>The rainbow trout genome provides novel insights into evolution after whole-genome duplication in vertebrates.</title>
        <authorList>
            <person name="Berthelot C."/>
            <person name="Brunet F."/>
            <person name="Chalopin D."/>
            <person name="Juanchich A."/>
            <person name="Bernard M."/>
            <person name="Noel B."/>
            <person name="Bento P."/>
            <person name="Da Silva C."/>
            <person name="Labadie K."/>
            <person name="Alberti A."/>
            <person name="Aury J.M."/>
            <person name="Louis A."/>
            <person name="Dehais P."/>
            <person name="Bardou P."/>
            <person name="Montfort J."/>
            <person name="Klopp C."/>
            <person name="Cabau C."/>
            <person name="Gaspin C."/>
            <person name="Thorgaard G.H."/>
            <person name="Boussaha M."/>
            <person name="Quillet E."/>
            <person name="Guyomard R."/>
            <person name="Galiana D."/>
            <person name="Bobe J."/>
            <person name="Volff J.N."/>
            <person name="Genet C."/>
            <person name="Wincker P."/>
            <person name="Jaillon O."/>
            <person name="Roest Crollius H."/>
            <person name="Guiguen Y."/>
        </authorList>
    </citation>
    <scope>NUCLEOTIDE SEQUENCE [LARGE SCALE GENOMIC DNA]</scope>
</reference>
<dbReference type="InterPro" id="IPR049730">
    <property type="entry name" value="SNF2/RAD54-like_C"/>
</dbReference>
<dbReference type="EMBL" id="FR904341">
    <property type="protein sequence ID" value="CDQ60135.1"/>
    <property type="molecule type" value="Genomic_DNA"/>
</dbReference>
<dbReference type="AlphaFoldDB" id="A0A060W6E8"/>
<dbReference type="GO" id="GO:0004386">
    <property type="term" value="F:helicase activity"/>
    <property type="evidence" value="ECO:0007669"/>
    <property type="project" value="UniProtKB-KW"/>
</dbReference>
<gene>
    <name evidence="10" type="ORF">GSONMT00081151001</name>
</gene>
<keyword evidence="8" id="KW-0539">Nucleus</keyword>
<feature type="domain" description="Helicase C-terminal" evidence="9">
    <location>
        <begin position="15"/>
        <end position="96"/>
    </location>
</feature>
<evidence type="ECO:0000256" key="8">
    <source>
        <dbReference type="ARBA" id="ARBA00023242"/>
    </source>
</evidence>
<dbReference type="PaxDb" id="8022-A0A060W6E8"/>
<keyword evidence="4" id="KW-0378">Hydrolase</keyword>
<organism evidence="10 11">
    <name type="scientific">Oncorhynchus mykiss</name>
    <name type="common">Rainbow trout</name>
    <name type="synonym">Salmo gairdneri</name>
    <dbReference type="NCBI Taxonomy" id="8022"/>
    <lineage>
        <taxon>Eukaryota</taxon>
        <taxon>Metazoa</taxon>
        <taxon>Chordata</taxon>
        <taxon>Craniata</taxon>
        <taxon>Vertebrata</taxon>
        <taxon>Euteleostomi</taxon>
        <taxon>Actinopterygii</taxon>
        <taxon>Neopterygii</taxon>
        <taxon>Teleostei</taxon>
        <taxon>Protacanthopterygii</taxon>
        <taxon>Salmoniformes</taxon>
        <taxon>Salmonidae</taxon>
        <taxon>Salmoninae</taxon>
        <taxon>Oncorhynchus</taxon>
    </lineage>
</organism>